<dbReference type="SUPFAM" id="SSF52821">
    <property type="entry name" value="Rhodanese/Cell cycle control phosphatase"/>
    <property type="match status" value="2"/>
</dbReference>
<dbReference type="Gene3D" id="3.40.250.10">
    <property type="entry name" value="Rhodanese-like domain"/>
    <property type="match status" value="2"/>
</dbReference>
<proteinExistence type="predicted"/>
<dbReference type="InterPro" id="IPR001763">
    <property type="entry name" value="Rhodanese-like_dom"/>
</dbReference>
<dbReference type="CDD" id="cd01449">
    <property type="entry name" value="TST_Repeat_2"/>
    <property type="match status" value="1"/>
</dbReference>
<dbReference type="GO" id="GO:0004792">
    <property type="term" value="F:thiosulfate-cyanide sulfurtransferase activity"/>
    <property type="evidence" value="ECO:0007669"/>
    <property type="project" value="TreeGrafter"/>
</dbReference>
<dbReference type="eggNOG" id="COG2897">
    <property type="taxonomic scope" value="Bacteria"/>
</dbReference>
<dbReference type="InterPro" id="IPR036873">
    <property type="entry name" value="Rhodanese-like_dom_sf"/>
</dbReference>
<keyword evidence="2" id="KW-0677">Repeat</keyword>
<evidence type="ECO:0000256" key="1">
    <source>
        <dbReference type="ARBA" id="ARBA00022679"/>
    </source>
</evidence>
<feature type="domain" description="Rhodanese" evidence="3">
    <location>
        <begin position="164"/>
        <end position="273"/>
    </location>
</feature>
<evidence type="ECO:0000259" key="3">
    <source>
        <dbReference type="PROSITE" id="PS50206"/>
    </source>
</evidence>
<dbReference type="CDD" id="cd01448">
    <property type="entry name" value="TST_Repeat_1"/>
    <property type="match status" value="1"/>
</dbReference>
<dbReference type="RefSeq" id="WP_035122346.1">
    <property type="nucleotide sequence ID" value="NZ_JRNE01000053.1"/>
</dbReference>
<reference evidence="4 5" key="1">
    <citation type="submission" date="2014-07" db="EMBL/GenBank/DDBJ databases">
        <authorList>
            <person name="McCorrison J."/>
            <person name="Sanka R."/>
            <person name="Torralba M."/>
            <person name="Gillis M."/>
            <person name="Haft D.H."/>
            <person name="Methe B."/>
            <person name="Sutton G."/>
            <person name="Nelson K.E."/>
        </authorList>
    </citation>
    <scope>NUCLEOTIDE SEQUENCE [LARGE SCALE GENOMIC DNA]</scope>
    <source>
        <strain evidence="4 5">DNF00450</strain>
    </source>
</reference>
<organism evidence="4 5">
    <name type="scientific">Corynebacterium freneyi DNF00450</name>
    <dbReference type="NCBI Taxonomy" id="1287475"/>
    <lineage>
        <taxon>Bacteria</taxon>
        <taxon>Bacillati</taxon>
        <taxon>Actinomycetota</taxon>
        <taxon>Actinomycetes</taxon>
        <taxon>Mycobacteriales</taxon>
        <taxon>Corynebacteriaceae</taxon>
        <taxon>Corynebacterium</taxon>
    </lineage>
</organism>
<dbReference type="InterPro" id="IPR045078">
    <property type="entry name" value="TST/MPST-like"/>
</dbReference>
<dbReference type="PANTHER" id="PTHR11364">
    <property type="entry name" value="THIOSULFATE SULFERTANSFERASE"/>
    <property type="match status" value="1"/>
</dbReference>
<evidence type="ECO:0000256" key="2">
    <source>
        <dbReference type="ARBA" id="ARBA00022737"/>
    </source>
</evidence>
<dbReference type="Proteomes" id="UP000029548">
    <property type="component" value="Unassembled WGS sequence"/>
</dbReference>
<comment type="caution">
    <text evidence="4">The sequence shown here is derived from an EMBL/GenBank/DDBJ whole genome shotgun (WGS) entry which is preliminary data.</text>
</comment>
<name>A0A096A6Q5_9CORY</name>
<keyword evidence="1" id="KW-0808">Transferase</keyword>
<dbReference type="PROSITE" id="PS50206">
    <property type="entry name" value="RHODANESE_3"/>
    <property type="match status" value="2"/>
</dbReference>
<gene>
    <name evidence="4" type="ORF">HMPREF1650_07480</name>
</gene>
<dbReference type="AlphaFoldDB" id="A0A096A6Q5"/>
<evidence type="ECO:0000313" key="5">
    <source>
        <dbReference type="Proteomes" id="UP000029548"/>
    </source>
</evidence>
<accession>A0A096A6Q5</accession>
<evidence type="ECO:0000313" key="4">
    <source>
        <dbReference type="EMBL" id="KGF16564.1"/>
    </source>
</evidence>
<sequence length="275" mass="29704">MSTCISARELHGRIQSGRRTAVIDVRWSRDRSAYDHYTMAHIPLALFCDPTYDLVGIPDRANGRNPLPELARVQDAVDRWGLTDDHEVILYDKGDGLLASRGWWILTWAGIKDVKVLGGGLRAWEVEGYDTAGGPGNLPQPGNLTVTEGNLPVVDVDEVAAWPDKGVLVDAREPARFDGRAERLDLQAGHIPGAVNLPARALQKDGEFLPAEEIRALLAEIGVTSGEQAAVYSGSGLHASLFVQAMHHAGLPGASLFVGGWSKWAGDPARPIVRL</sequence>
<feature type="domain" description="Rhodanese" evidence="3">
    <location>
        <begin position="16"/>
        <end position="133"/>
    </location>
</feature>
<dbReference type="SMART" id="SM00450">
    <property type="entry name" value="RHOD"/>
    <property type="match status" value="2"/>
</dbReference>
<dbReference type="PANTHER" id="PTHR11364:SF27">
    <property type="entry name" value="SULFURTRANSFERASE"/>
    <property type="match status" value="1"/>
</dbReference>
<dbReference type="EMBL" id="JRNE01000053">
    <property type="protein sequence ID" value="KGF16564.1"/>
    <property type="molecule type" value="Genomic_DNA"/>
</dbReference>
<dbReference type="Pfam" id="PF00581">
    <property type="entry name" value="Rhodanese"/>
    <property type="match status" value="2"/>
</dbReference>
<protein>
    <submittedName>
        <fullName evidence="4">Rhodanese domain protein</fullName>
    </submittedName>
</protein>